<evidence type="ECO:0000313" key="6">
    <source>
        <dbReference type="EMBL" id="ANF57764.1"/>
    </source>
</evidence>
<protein>
    <recommendedName>
        <fullName evidence="5">ABC transporter domain-containing protein</fullName>
    </recommendedName>
</protein>
<dbReference type="KEGG" id="haa:A5892_10040"/>
<proteinExistence type="inferred from homology"/>
<dbReference type="InterPro" id="IPR017871">
    <property type="entry name" value="ABC_transporter-like_CS"/>
</dbReference>
<dbReference type="AlphaFoldDB" id="A0A172YEW7"/>
<dbReference type="Proteomes" id="UP000077875">
    <property type="component" value="Chromosome"/>
</dbReference>
<evidence type="ECO:0000256" key="1">
    <source>
        <dbReference type="ARBA" id="ARBA00005417"/>
    </source>
</evidence>
<dbReference type="SUPFAM" id="SSF52540">
    <property type="entry name" value="P-loop containing nucleoside triphosphate hydrolases"/>
    <property type="match status" value="1"/>
</dbReference>
<accession>A0A172YEW7</accession>
<dbReference type="InterPro" id="IPR003439">
    <property type="entry name" value="ABC_transporter-like_ATP-bd"/>
</dbReference>
<gene>
    <name evidence="6" type="ORF">A5892_10040</name>
</gene>
<dbReference type="PROSITE" id="PS00211">
    <property type="entry name" value="ABC_TRANSPORTER_1"/>
    <property type="match status" value="1"/>
</dbReference>
<dbReference type="InterPro" id="IPR050166">
    <property type="entry name" value="ABC_transporter_ATP-bind"/>
</dbReference>
<dbReference type="PANTHER" id="PTHR42788:SF19">
    <property type="entry name" value="ALIPHATIC SULFONATES IMPORT ATP-BINDING PROTEIN SSUB 2"/>
    <property type="match status" value="1"/>
</dbReference>
<evidence type="ECO:0000256" key="2">
    <source>
        <dbReference type="ARBA" id="ARBA00022448"/>
    </source>
</evidence>
<dbReference type="PANTHER" id="PTHR42788">
    <property type="entry name" value="TAURINE IMPORT ATP-BINDING PROTEIN-RELATED"/>
    <property type="match status" value="1"/>
</dbReference>
<dbReference type="SMART" id="SM00382">
    <property type="entry name" value="AAA"/>
    <property type="match status" value="1"/>
</dbReference>
<evidence type="ECO:0000256" key="4">
    <source>
        <dbReference type="ARBA" id="ARBA00022840"/>
    </source>
</evidence>
<name>A0A172YEW7_9GAMM</name>
<feature type="domain" description="ABC transporter" evidence="5">
    <location>
        <begin position="11"/>
        <end position="241"/>
    </location>
</feature>
<dbReference type="InterPro" id="IPR003593">
    <property type="entry name" value="AAA+_ATPase"/>
</dbReference>
<dbReference type="RefSeq" id="WP_064122689.1">
    <property type="nucleotide sequence ID" value="NZ_CP015243.1"/>
</dbReference>
<organism evidence="6 7">
    <name type="scientific">Halotalea alkalilenta</name>
    <dbReference type="NCBI Taxonomy" id="376489"/>
    <lineage>
        <taxon>Bacteria</taxon>
        <taxon>Pseudomonadati</taxon>
        <taxon>Pseudomonadota</taxon>
        <taxon>Gammaproteobacteria</taxon>
        <taxon>Oceanospirillales</taxon>
        <taxon>Halomonadaceae</taxon>
        <taxon>Halotalea</taxon>
    </lineage>
</organism>
<dbReference type="PROSITE" id="PS50893">
    <property type="entry name" value="ABC_TRANSPORTER_2"/>
    <property type="match status" value="1"/>
</dbReference>
<dbReference type="Pfam" id="PF00005">
    <property type="entry name" value="ABC_tran"/>
    <property type="match status" value="1"/>
</dbReference>
<keyword evidence="7" id="KW-1185">Reference proteome</keyword>
<dbReference type="STRING" id="376489.A5892_10040"/>
<keyword evidence="3" id="KW-0547">Nucleotide-binding</keyword>
<keyword evidence="4" id="KW-0067">ATP-binding</keyword>
<dbReference type="EMBL" id="CP015243">
    <property type="protein sequence ID" value="ANF57764.1"/>
    <property type="molecule type" value="Genomic_DNA"/>
</dbReference>
<evidence type="ECO:0000313" key="7">
    <source>
        <dbReference type="Proteomes" id="UP000077875"/>
    </source>
</evidence>
<dbReference type="InterPro" id="IPR027417">
    <property type="entry name" value="P-loop_NTPase"/>
</dbReference>
<dbReference type="GO" id="GO:0016887">
    <property type="term" value="F:ATP hydrolysis activity"/>
    <property type="evidence" value="ECO:0007669"/>
    <property type="project" value="InterPro"/>
</dbReference>
<reference evidence="6 7" key="1">
    <citation type="submission" date="2016-04" db="EMBL/GenBank/DDBJ databases">
        <title>Complete Genome Sequence of Halotalea alkalilenta IHB B 13600.</title>
        <authorList>
            <person name="Swarnkar M.K."/>
            <person name="Sharma A."/>
            <person name="Kaushal K."/>
            <person name="Soni R."/>
            <person name="Rana S."/>
            <person name="Singh A.K."/>
            <person name="Gulati A."/>
        </authorList>
    </citation>
    <scope>NUCLEOTIDE SEQUENCE [LARGE SCALE GENOMIC DNA]</scope>
    <source>
        <strain evidence="6 7">IHB B 13600</strain>
    </source>
</reference>
<evidence type="ECO:0000259" key="5">
    <source>
        <dbReference type="PROSITE" id="PS50893"/>
    </source>
</evidence>
<dbReference type="GO" id="GO:0005524">
    <property type="term" value="F:ATP binding"/>
    <property type="evidence" value="ECO:0007669"/>
    <property type="project" value="UniProtKB-KW"/>
</dbReference>
<dbReference type="Gene3D" id="3.40.50.300">
    <property type="entry name" value="P-loop containing nucleotide triphosphate hydrolases"/>
    <property type="match status" value="1"/>
</dbReference>
<keyword evidence="2" id="KW-0813">Transport</keyword>
<comment type="similarity">
    <text evidence="1">Belongs to the ABC transporter superfamily.</text>
</comment>
<sequence>MAPAVPPAEILRISEASLRFADGRPLFETLSLSLPGRGWTCLMGRSGCGKSSLLRMVAGLPVEVGPQGHAHIKRRNGEGGEFSASIAWMPQRDMLMPWRRVVENVAVGAALRGQRWSDARERAEALLARVGLAGLGARWPDSLSGGQRQRVALARTLFEADGVVLMDEPFSALDALTRLELQDLAAEVLAEQSVLLVTHDPLEALRLADTLYVFGTDAQLHAMALPPGDPPRAPGDVAVAGIQAALFERLRGTGGERSNA</sequence>
<evidence type="ECO:0000256" key="3">
    <source>
        <dbReference type="ARBA" id="ARBA00022741"/>
    </source>
</evidence>